<gene>
    <name evidence="1" type="ORF">BDFB_010457</name>
</gene>
<accession>A0A482WE87</accession>
<reference evidence="1 2" key="1">
    <citation type="submission" date="2017-03" db="EMBL/GenBank/DDBJ databases">
        <title>Genome of the blue death feigning beetle - Asbolus verrucosus.</title>
        <authorList>
            <person name="Rider S.D."/>
        </authorList>
    </citation>
    <scope>NUCLEOTIDE SEQUENCE [LARGE SCALE GENOMIC DNA]</scope>
    <source>
        <strain evidence="1">Butters</strain>
        <tissue evidence="1">Head and leg muscle</tissue>
    </source>
</reference>
<evidence type="ECO:0000313" key="1">
    <source>
        <dbReference type="EMBL" id="RZC43059.1"/>
    </source>
</evidence>
<sequence length="60" mass="6806">MSKNFVKDFQKQYFSCAATEILVLQENKQLADPKNGVMKELKISACHNNLIFLMEPTGLS</sequence>
<keyword evidence="2" id="KW-1185">Reference proteome</keyword>
<comment type="caution">
    <text evidence="1">The sequence shown here is derived from an EMBL/GenBank/DDBJ whole genome shotgun (WGS) entry which is preliminary data.</text>
</comment>
<evidence type="ECO:0000313" key="2">
    <source>
        <dbReference type="Proteomes" id="UP000292052"/>
    </source>
</evidence>
<proteinExistence type="predicted"/>
<dbReference type="Proteomes" id="UP000292052">
    <property type="component" value="Unassembled WGS sequence"/>
</dbReference>
<dbReference type="EMBL" id="QDEB01002179">
    <property type="protein sequence ID" value="RZC43059.1"/>
    <property type="molecule type" value="Genomic_DNA"/>
</dbReference>
<protein>
    <submittedName>
        <fullName evidence="1">Uncharacterized protein</fullName>
    </submittedName>
</protein>
<organism evidence="1 2">
    <name type="scientific">Asbolus verrucosus</name>
    <name type="common">Desert ironclad beetle</name>
    <dbReference type="NCBI Taxonomy" id="1661398"/>
    <lineage>
        <taxon>Eukaryota</taxon>
        <taxon>Metazoa</taxon>
        <taxon>Ecdysozoa</taxon>
        <taxon>Arthropoda</taxon>
        <taxon>Hexapoda</taxon>
        <taxon>Insecta</taxon>
        <taxon>Pterygota</taxon>
        <taxon>Neoptera</taxon>
        <taxon>Endopterygota</taxon>
        <taxon>Coleoptera</taxon>
        <taxon>Polyphaga</taxon>
        <taxon>Cucujiformia</taxon>
        <taxon>Tenebrionidae</taxon>
        <taxon>Pimeliinae</taxon>
        <taxon>Asbolus</taxon>
    </lineage>
</organism>
<dbReference type="AlphaFoldDB" id="A0A482WE87"/>
<name>A0A482WE87_ASBVE</name>